<evidence type="ECO:0000256" key="1">
    <source>
        <dbReference type="SAM" id="Phobius"/>
    </source>
</evidence>
<evidence type="ECO:0008006" key="4">
    <source>
        <dbReference type="Google" id="ProtNLM"/>
    </source>
</evidence>
<dbReference type="AlphaFoldDB" id="A0AAE4B5N0"/>
<dbReference type="EMBL" id="JANHAX010000003">
    <property type="protein sequence ID" value="MDQ2090499.1"/>
    <property type="molecule type" value="Genomic_DNA"/>
</dbReference>
<dbReference type="Proteomes" id="UP001226762">
    <property type="component" value="Unassembled WGS sequence"/>
</dbReference>
<feature type="transmembrane region" description="Helical" evidence="1">
    <location>
        <begin position="69"/>
        <end position="88"/>
    </location>
</feature>
<keyword evidence="1" id="KW-0472">Membrane</keyword>
<reference evidence="2" key="1">
    <citation type="submission" date="2022-07" db="EMBL/GenBank/DDBJ databases">
        <authorList>
            <person name="Otstavnykh N."/>
            <person name="Isaeva M."/>
            <person name="Bystritskaya E."/>
        </authorList>
    </citation>
    <scope>NUCLEOTIDE SEQUENCE</scope>
    <source>
        <strain evidence="2">KCTC 52189</strain>
    </source>
</reference>
<feature type="transmembrane region" description="Helical" evidence="1">
    <location>
        <begin position="6"/>
        <end position="24"/>
    </location>
</feature>
<evidence type="ECO:0000313" key="2">
    <source>
        <dbReference type="EMBL" id="MDQ2090499.1"/>
    </source>
</evidence>
<evidence type="ECO:0000313" key="3">
    <source>
        <dbReference type="Proteomes" id="UP001226762"/>
    </source>
</evidence>
<dbReference type="RefSeq" id="WP_306735778.1">
    <property type="nucleotide sequence ID" value="NZ_JANHAX010000003.1"/>
</dbReference>
<reference evidence="2" key="2">
    <citation type="submission" date="2023-02" db="EMBL/GenBank/DDBJ databases">
        <title>'Rhodoalgimonas zhirmunskyi' gen. nov., isolated from a red alga.</title>
        <authorList>
            <person name="Nedashkovskaya O.I."/>
            <person name="Otstavnykh N.Y."/>
            <person name="Bystritskaya E.P."/>
            <person name="Balabanova L.A."/>
            <person name="Isaeva M.P."/>
        </authorList>
    </citation>
    <scope>NUCLEOTIDE SEQUENCE</scope>
    <source>
        <strain evidence="2">KCTC 52189</strain>
    </source>
</reference>
<protein>
    <recommendedName>
        <fullName evidence="4">Cation/multidrug efflux pump</fullName>
    </recommendedName>
</protein>
<accession>A0AAE4B5N0</accession>
<sequence length="90" mass="10251">MGFIRLIIFGAIGLTVIYFLLSIYSRSLRKEKLENAWAEDHPQGGDPVEREAFLERGMAQYESSLRPKLLLLVYVVPAVLVTVIHILTTY</sequence>
<name>A0AAE4B5N0_9RHOB</name>
<comment type="caution">
    <text evidence="2">The sequence shown here is derived from an EMBL/GenBank/DDBJ whole genome shotgun (WGS) entry which is preliminary data.</text>
</comment>
<keyword evidence="3" id="KW-1185">Reference proteome</keyword>
<keyword evidence="1" id="KW-1133">Transmembrane helix</keyword>
<keyword evidence="1" id="KW-0812">Transmembrane</keyword>
<gene>
    <name evidence="2" type="ORF">NO357_11370</name>
</gene>
<proteinExistence type="predicted"/>
<organism evidence="2 3">
    <name type="scientific">Marimonas arenosa</name>
    <dbReference type="NCBI Taxonomy" id="1795305"/>
    <lineage>
        <taxon>Bacteria</taxon>
        <taxon>Pseudomonadati</taxon>
        <taxon>Pseudomonadota</taxon>
        <taxon>Alphaproteobacteria</taxon>
        <taxon>Rhodobacterales</taxon>
        <taxon>Paracoccaceae</taxon>
        <taxon>Marimonas</taxon>
    </lineage>
</organism>